<evidence type="ECO:0000313" key="1">
    <source>
        <dbReference type="EMBL" id="MFD0749127.1"/>
    </source>
</evidence>
<dbReference type="EMBL" id="JBHTHU010000001">
    <property type="protein sequence ID" value="MFD0749127.1"/>
    <property type="molecule type" value="Genomic_DNA"/>
</dbReference>
<gene>
    <name evidence="1" type="ORF">ACFQZS_03175</name>
</gene>
<sequence length="113" mass="12830">MRYQVLTAGKRTEIHDLEEKVRITIFEKDQQNSAAGTAYGLATQYRVKGGFVPEKVFVFQTEVLVEVALVKHAMDFFFTTLLETELYVKEVPRDSALFPQESAKLFGKPNLVA</sequence>
<reference evidence="2" key="1">
    <citation type="journal article" date="2019" name="Int. J. Syst. Evol. Microbiol.">
        <title>The Global Catalogue of Microorganisms (GCM) 10K type strain sequencing project: providing services to taxonomists for standard genome sequencing and annotation.</title>
        <authorList>
            <consortium name="The Broad Institute Genomics Platform"/>
            <consortium name="The Broad Institute Genome Sequencing Center for Infectious Disease"/>
            <person name="Wu L."/>
            <person name="Ma J."/>
        </authorList>
    </citation>
    <scope>NUCLEOTIDE SEQUENCE [LARGE SCALE GENOMIC DNA]</scope>
    <source>
        <strain evidence="2">CCUG 63418</strain>
    </source>
</reference>
<protein>
    <submittedName>
        <fullName evidence="1">Uncharacterized protein</fullName>
    </submittedName>
</protein>
<dbReference type="Proteomes" id="UP001596958">
    <property type="component" value="Unassembled WGS sequence"/>
</dbReference>
<keyword evidence="2" id="KW-1185">Reference proteome</keyword>
<accession>A0ABW2YV15</accession>
<name>A0ABW2YV15_9SPHI</name>
<proteinExistence type="predicted"/>
<dbReference type="RefSeq" id="WP_377097221.1">
    <property type="nucleotide sequence ID" value="NZ_JBHTHU010000001.1"/>
</dbReference>
<comment type="caution">
    <text evidence="1">The sequence shown here is derived from an EMBL/GenBank/DDBJ whole genome shotgun (WGS) entry which is preliminary data.</text>
</comment>
<evidence type="ECO:0000313" key="2">
    <source>
        <dbReference type="Proteomes" id="UP001596958"/>
    </source>
</evidence>
<organism evidence="1 2">
    <name type="scientific">Mucilaginibacter calamicampi</name>
    <dbReference type="NCBI Taxonomy" id="1302352"/>
    <lineage>
        <taxon>Bacteria</taxon>
        <taxon>Pseudomonadati</taxon>
        <taxon>Bacteroidota</taxon>
        <taxon>Sphingobacteriia</taxon>
        <taxon>Sphingobacteriales</taxon>
        <taxon>Sphingobacteriaceae</taxon>
        <taxon>Mucilaginibacter</taxon>
    </lineage>
</organism>